<comment type="subcellular location">
    <subcellularLocation>
        <location evidence="1">Virion</location>
    </subcellularLocation>
</comment>
<dbReference type="GO" id="GO:0000428">
    <property type="term" value="C:DNA-directed RNA polymerase complex"/>
    <property type="evidence" value="ECO:0007669"/>
    <property type="project" value="UniProtKB-UniRule"/>
</dbReference>
<organismHost>
    <name type="scientific">Crocodylus porosus</name>
    <name type="common">Saltwater crocodile</name>
    <name type="synonym">Estuarine crocodile</name>
    <dbReference type="NCBI Taxonomy" id="8502"/>
</organismHost>
<evidence type="ECO:0000256" key="11">
    <source>
        <dbReference type="ARBA" id="ARBA00048552"/>
    </source>
</evidence>
<name>Q070C5_CPRVZ</name>
<sequence length="158" mass="18330">MENFSEFDDYASDDPDSYTESADELEVTPSEDVSQLTEPSATRNFIREETSGIENVSEKILEIKRNYTRRISLLELTGILAESYNLLQRGRLPLVNDLSEATFRKSLLQIFIQEIEEDNCPVVVCKNGRLMSLKDFDPDGVRYHLDYIKSLWKQQRKL</sequence>
<evidence type="ECO:0000256" key="10">
    <source>
        <dbReference type="ARBA" id="ARBA00023163"/>
    </source>
</evidence>
<evidence type="ECO:0000313" key="15">
    <source>
        <dbReference type="Proteomes" id="UP000011300"/>
    </source>
</evidence>
<protein>
    <recommendedName>
        <fullName evidence="4 12">DNA-directed RNA polymerase 19 kDa subunit</fullName>
        <ecNumber evidence="3 12">2.7.7.6</ecNumber>
    </recommendedName>
</protein>
<dbReference type="PIRSF" id="PIRSF000743">
    <property type="entry name" value="RPO19"/>
    <property type="match status" value="1"/>
</dbReference>
<evidence type="ECO:0000256" key="12">
    <source>
        <dbReference type="PIRNR" id="PIRNR000743"/>
    </source>
</evidence>
<evidence type="ECO:0000256" key="13">
    <source>
        <dbReference type="SAM" id="MobiDB-lite"/>
    </source>
</evidence>
<dbReference type="GeneID" id="4363437"/>
<proteinExistence type="inferred from homology"/>
<keyword evidence="9 12" id="KW-0946">Virion</keyword>
<organism evidence="14 15">
    <name type="scientific">Nile crocodilepox virus (isolate Crocodylus niloticus/Zimbabwe/Ume/2001)</name>
    <name type="common">CRV</name>
    <dbReference type="NCBI Taxonomy" id="1289473"/>
    <lineage>
        <taxon>Viruses</taxon>
        <taxon>Varidnaviria</taxon>
        <taxon>Bamfordvirae</taxon>
        <taxon>Nucleocytoviricota</taxon>
        <taxon>Pokkesviricetes</taxon>
        <taxon>Chitovirales</taxon>
        <taxon>Poxviridae</taxon>
        <taxon>Chordopoxvirinae</taxon>
        <taxon>Crocodylidpoxvirus</taxon>
        <taxon>Crocodylidpoxvirus nilecrocodilepox</taxon>
        <taxon>Nile crocodilepox virus</taxon>
    </lineage>
</organism>
<comment type="function">
    <text evidence="12">Part of the DNA-dependent RNA polymerase which catalyzes the transcription of viral DNA into RNA using the four ribonucleoside triphosphates as substrates. Responsible for the transcription of early, intermediate and late genes.</text>
</comment>
<keyword evidence="7 12" id="KW-0808">Transferase</keyword>
<gene>
    <name evidence="14" type="ORF">CRV126</name>
</gene>
<evidence type="ECO:0000313" key="14">
    <source>
        <dbReference type="EMBL" id="ABJ09017.1"/>
    </source>
</evidence>
<comment type="catalytic activity">
    <reaction evidence="11 12">
        <text>RNA(n) + a ribonucleoside 5'-triphosphate = RNA(n+1) + diphosphate</text>
        <dbReference type="Rhea" id="RHEA:21248"/>
        <dbReference type="Rhea" id="RHEA-COMP:14527"/>
        <dbReference type="Rhea" id="RHEA-COMP:17342"/>
        <dbReference type="ChEBI" id="CHEBI:33019"/>
        <dbReference type="ChEBI" id="CHEBI:61557"/>
        <dbReference type="ChEBI" id="CHEBI:140395"/>
        <dbReference type="EC" id="2.7.7.6"/>
    </reaction>
</comment>
<dbReference type="EMBL" id="DQ356948">
    <property type="protein sequence ID" value="ABJ09017.1"/>
    <property type="molecule type" value="Genomic_DNA"/>
</dbReference>
<keyword evidence="5 12" id="KW-0240">DNA-directed RNA polymerase</keyword>
<dbReference type="Proteomes" id="UP000011300">
    <property type="component" value="Segment"/>
</dbReference>
<keyword evidence="15" id="KW-1185">Reference proteome</keyword>
<dbReference type="InterPro" id="IPR007984">
    <property type="entry name" value="DNA-dir_RNA_Pol_19kDa_poxvir"/>
</dbReference>
<dbReference type="GO" id="GO:0044423">
    <property type="term" value="C:virion component"/>
    <property type="evidence" value="ECO:0007669"/>
    <property type="project" value="UniProtKB-UniRule"/>
</dbReference>
<evidence type="ECO:0000256" key="8">
    <source>
        <dbReference type="ARBA" id="ARBA00022695"/>
    </source>
</evidence>
<dbReference type="GO" id="GO:0006351">
    <property type="term" value="P:DNA-templated transcription"/>
    <property type="evidence" value="ECO:0007669"/>
    <property type="project" value="InterPro"/>
</dbReference>
<evidence type="ECO:0000256" key="4">
    <source>
        <dbReference type="ARBA" id="ARBA00016901"/>
    </source>
</evidence>
<organismHost>
    <name type="scientific">Crocodylus niloticus</name>
    <name type="common">Nile crocodile</name>
    <name type="synonym">African crocodile</name>
    <dbReference type="NCBI Taxonomy" id="8501"/>
</organismHost>
<keyword evidence="10 12" id="KW-0804">Transcription</keyword>
<accession>Q070C5</accession>
<keyword evidence="8 12" id="KW-0548">Nucleotidyltransferase</keyword>
<feature type="compositionally biased region" description="Acidic residues" evidence="13">
    <location>
        <begin position="1"/>
        <end position="26"/>
    </location>
</feature>
<comment type="similarity">
    <text evidence="2 12">Belongs to the poxviridae DNA-directed RNA polymerase 19 kDa subunit family.</text>
</comment>
<dbReference type="GO" id="GO:0003899">
    <property type="term" value="F:DNA-directed RNA polymerase activity"/>
    <property type="evidence" value="ECO:0007669"/>
    <property type="project" value="UniProtKB-EC"/>
</dbReference>
<evidence type="ECO:0000256" key="1">
    <source>
        <dbReference type="ARBA" id="ARBA00004328"/>
    </source>
</evidence>
<dbReference type="RefSeq" id="YP_784316.1">
    <property type="nucleotide sequence ID" value="NC_008030.1"/>
</dbReference>
<dbReference type="Pfam" id="PF05320">
    <property type="entry name" value="Pox_RNA_Pol_19"/>
    <property type="match status" value="1"/>
</dbReference>
<evidence type="ECO:0000256" key="5">
    <source>
        <dbReference type="ARBA" id="ARBA00022478"/>
    </source>
</evidence>
<dbReference type="EC" id="2.7.7.6" evidence="3 12"/>
<organismHost>
    <name type="scientific">Crocodylus johnstoni</name>
    <name type="common">Australian freshwater crocodile</name>
    <dbReference type="NCBI Taxonomy" id="184234"/>
</organismHost>
<reference evidence="14 15" key="1">
    <citation type="journal article" date="2006" name="J. Virol.">
        <title>Genome of crocodilepox virus.</title>
        <authorList>
            <person name="Afonso C.L."/>
            <person name="Tulman E.R."/>
            <person name="Delhon G."/>
            <person name="Lu Z."/>
            <person name="Viljoen G.J."/>
            <person name="Wallace D.B."/>
            <person name="Kutish G.F."/>
            <person name="Rock D.L."/>
        </authorList>
    </citation>
    <scope>NUCLEOTIDE SEQUENCE [LARGE SCALE GENOMIC DNA]</scope>
    <source>
        <strain evidence="15">Isolate Crocodylus niloticus/Zimbabwe/Ume/2001</strain>
    </source>
</reference>
<dbReference type="KEGG" id="vg:4363437"/>
<evidence type="ECO:0000256" key="7">
    <source>
        <dbReference type="ARBA" id="ARBA00022679"/>
    </source>
</evidence>
<keyword evidence="6" id="KW-0244">Early protein</keyword>
<evidence type="ECO:0000256" key="9">
    <source>
        <dbReference type="ARBA" id="ARBA00022844"/>
    </source>
</evidence>
<evidence type="ECO:0000256" key="6">
    <source>
        <dbReference type="ARBA" id="ARBA00022518"/>
    </source>
</evidence>
<dbReference type="GO" id="GO:0003677">
    <property type="term" value="F:DNA binding"/>
    <property type="evidence" value="ECO:0007669"/>
    <property type="project" value="UniProtKB-UniRule"/>
</dbReference>
<evidence type="ECO:0000256" key="2">
    <source>
        <dbReference type="ARBA" id="ARBA00008587"/>
    </source>
</evidence>
<feature type="region of interest" description="Disordered" evidence="13">
    <location>
        <begin position="1"/>
        <end position="39"/>
    </location>
</feature>
<evidence type="ECO:0000256" key="3">
    <source>
        <dbReference type="ARBA" id="ARBA00012418"/>
    </source>
</evidence>